<name>A0A840W7G2_9ACTN</name>
<protein>
    <recommendedName>
        <fullName evidence="1">DUF4394 domain-containing protein</fullName>
    </recommendedName>
</protein>
<reference evidence="2 3" key="1">
    <citation type="submission" date="2020-08" db="EMBL/GenBank/DDBJ databases">
        <title>Sequencing the genomes of 1000 actinobacteria strains.</title>
        <authorList>
            <person name="Klenk H.-P."/>
        </authorList>
    </citation>
    <scope>NUCLEOTIDE SEQUENCE [LARGE SCALE GENOMIC DNA]</scope>
    <source>
        <strain evidence="2 3">DSM 103125</strain>
    </source>
</reference>
<evidence type="ECO:0000313" key="3">
    <source>
        <dbReference type="Proteomes" id="UP000586947"/>
    </source>
</evidence>
<dbReference type="AlphaFoldDB" id="A0A840W7G2"/>
<feature type="domain" description="DUF4394" evidence="1">
    <location>
        <begin position="88"/>
        <end position="316"/>
    </location>
</feature>
<evidence type="ECO:0000313" key="2">
    <source>
        <dbReference type="EMBL" id="MBB5480690.1"/>
    </source>
</evidence>
<keyword evidence="3" id="KW-1185">Reference proteome</keyword>
<dbReference type="RefSeq" id="WP_221309922.1">
    <property type="nucleotide sequence ID" value="NZ_BMNF01000004.1"/>
</dbReference>
<accession>A0A840W7G2</accession>
<dbReference type="InterPro" id="IPR025507">
    <property type="entry name" value="DUF4394"/>
</dbReference>
<proteinExistence type="predicted"/>
<evidence type="ECO:0000259" key="1">
    <source>
        <dbReference type="Pfam" id="PF14339"/>
    </source>
</evidence>
<comment type="caution">
    <text evidence="2">The sequence shown here is derived from an EMBL/GenBank/DDBJ whole genome shotgun (WGS) entry which is preliminary data.</text>
</comment>
<dbReference type="Proteomes" id="UP000586947">
    <property type="component" value="Unassembled WGS sequence"/>
</dbReference>
<organism evidence="2 3">
    <name type="scientific">Micromonospora parathelypteridis</name>
    <dbReference type="NCBI Taxonomy" id="1839617"/>
    <lineage>
        <taxon>Bacteria</taxon>
        <taxon>Bacillati</taxon>
        <taxon>Actinomycetota</taxon>
        <taxon>Actinomycetes</taxon>
        <taxon>Micromonosporales</taxon>
        <taxon>Micromonosporaceae</taxon>
        <taxon>Micromonospora</taxon>
    </lineage>
</organism>
<dbReference type="Pfam" id="PF14339">
    <property type="entry name" value="DUF4394"/>
    <property type="match status" value="1"/>
</dbReference>
<gene>
    <name evidence="2" type="ORF">HNR20_005195</name>
</gene>
<sequence>MPLIKEVPLMHRTLRRGLLIATTMTVAIVGITSTPVTAAAQPTQSTAANILPRGLPSLTNGTCSLLWDLLNAGSRNGLVAIGLTANQQLIKFAASRPALACTIGPVDLPGSEALIGIDFRIQDGLLYGVGSSGGIYTLNTRTAAATKISQLTAALNGASFGVDFNPAADRLRIISDTGQNLRHNVNPGGTTIVDGPLIYPPSTAAVGVTGAAYTNNDLNPATATTLFDIDTTLDQVALQSPANSGQLVATGALGVNANPQAGFDIHSPLRGDRAVANNAYAVLNSLAGSRLYRIDLLTGEAETTGNFMNHVVLDLALLLRQ</sequence>
<dbReference type="EMBL" id="JACHDP010000001">
    <property type="protein sequence ID" value="MBB5480690.1"/>
    <property type="molecule type" value="Genomic_DNA"/>
</dbReference>